<dbReference type="PROSITE" id="PS51257">
    <property type="entry name" value="PROKAR_LIPOPROTEIN"/>
    <property type="match status" value="1"/>
</dbReference>
<accession>A0A927CDM2</accession>
<dbReference type="RefSeq" id="WP_190930520.1">
    <property type="nucleotide sequence ID" value="NZ_JACXJA010000035.1"/>
</dbReference>
<comment type="caution">
    <text evidence="2">The sequence shown here is derived from an EMBL/GenBank/DDBJ whole genome shotgun (WGS) entry which is preliminary data.</text>
</comment>
<organism evidence="2 3">
    <name type="scientific">Paenibacillus oceani</name>
    <dbReference type="NCBI Taxonomy" id="2772510"/>
    <lineage>
        <taxon>Bacteria</taxon>
        <taxon>Bacillati</taxon>
        <taxon>Bacillota</taxon>
        <taxon>Bacilli</taxon>
        <taxon>Bacillales</taxon>
        <taxon>Paenibacillaceae</taxon>
        <taxon>Paenibacillus</taxon>
    </lineage>
</organism>
<dbReference type="SUPFAM" id="SSF53850">
    <property type="entry name" value="Periplasmic binding protein-like II"/>
    <property type="match status" value="1"/>
</dbReference>
<dbReference type="Proteomes" id="UP000639396">
    <property type="component" value="Unassembled WGS sequence"/>
</dbReference>
<dbReference type="Pfam" id="PF01547">
    <property type="entry name" value="SBP_bac_1"/>
    <property type="match status" value="1"/>
</dbReference>
<dbReference type="PANTHER" id="PTHR43649:SF12">
    <property type="entry name" value="DIACETYLCHITOBIOSE BINDING PROTEIN DASA"/>
    <property type="match status" value="1"/>
</dbReference>
<keyword evidence="1" id="KW-0732">Signal</keyword>
<protein>
    <submittedName>
        <fullName evidence="2">Extracellular solute-binding protein</fullName>
    </submittedName>
</protein>
<gene>
    <name evidence="2" type="ORF">IDH45_23240</name>
</gene>
<name>A0A927CDM2_9BACL</name>
<dbReference type="InterPro" id="IPR006059">
    <property type="entry name" value="SBP"/>
</dbReference>
<dbReference type="PANTHER" id="PTHR43649">
    <property type="entry name" value="ARABINOSE-BINDING PROTEIN-RELATED"/>
    <property type="match status" value="1"/>
</dbReference>
<evidence type="ECO:0000313" key="2">
    <source>
        <dbReference type="EMBL" id="MBD2864897.1"/>
    </source>
</evidence>
<dbReference type="InterPro" id="IPR050490">
    <property type="entry name" value="Bact_solute-bd_prot1"/>
</dbReference>
<dbReference type="EMBL" id="JACXJA010000035">
    <property type="protein sequence ID" value="MBD2864897.1"/>
    <property type="molecule type" value="Genomic_DNA"/>
</dbReference>
<evidence type="ECO:0000256" key="1">
    <source>
        <dbReference type="SAM" id="SignalP"/>
    </source>
</evidence>
<dbReference type="Gene3D" id="3.40.190.10">
    <property type="entry name" value="Periplasmic binding protein-like II"/>
    <property type="match status" value="1"/>
</dbReference>
<feature type="signal peptide" evidence="1">
    <location>
        <begin position="1"/>
        <end position="25"/>
    </location>
</feature>
<proteinExistence type="predicted"/>
<keyword evidence="3" id="KW-1185">Reference proteome</keyword>
<evidence type="ECO:0000313" key="3">
    <source>
        <dbReference type="Proteomes" id="UP000639396"/>
    </source>
</evidence>
<dbReference type="AlphaFoldDB" id="A0A927CDM2"/>
<sequence length="446" mass="48288">MYPLKATGKTGIASTACIAASLLFAAGCTGGGDKGNEQAGGKTETPPAVTQPEPVQLTMLGSVTKEKFMEEDGPALKKKFPHITIDYYLLGTKDDTGGGQVTLESALATRMQVDLMAVGLSNIGKQLVDTKLAYDISELIKKHGYNLNILYQQSITAQKSVTGGALYGLPVNRSAHKIYYNKDLFDKFGEKYPKDGLTWDETYEIAKKMTRNEGGVQYLGAVIDYRHMMLVNQLSIGMVDPVSHQSLFVKEPKWQRFVSNLVRFQQIPGNEANVATAFTKEGRAAMYIASTDLNGTWTGINWDIAKAPTFADLPGVGSSIHGTITAVTSTSKHKDEAFQVVAYLASEENMLNMARRGTLSVLNDPKAKSEFGKNIPWLNGKTIHAEAMFPDKLAEPYTPTPYDAVAQAALVKEMTNLATGKTADVNTALRVAAEEADKAIAAQKGK</sequence>
<feature type="chain" id="PRO_5037371098" evidence="1">
    <location>
        <begin position="26"/>
        <end position="446"/>
    </location>
</feature>
<reference evidence="2" key="1">
    <citation type="submission" date="2020-09" db="EMBL/GenBank/DDBJ databases">
        <title>A novel bacterium of genus Paenibacillus, isolated from South China Sea.</title>
        <authorList>
            <person name="Huang H."/>
            <person name="Mo K."/>
            <person name="Hu Y."/>
        </authorList>
    </citation>
    <scope>NUCLEOTIDE SEQUENCE</scope>
    <source>
        <strain evidence="2">IB182363</strain>
    </source>
</reference>